<keyword evidence="1" id="KW-0472">Membrane</keyword>
<evidence type="ECO:0000313" key="3">
    <source>
        <dbReference type="Proteomes" id="UP001370490"/>
    </source>
</evidence>
<organism evidence="2 3">
    <name type="scientific">Dillenia turbinata</name>
    <dbReference type="NCBI Taxonomy" id="194707"/>
    <lineage>
        <taxon>Eukaryota</taxon>
        <taxon>Viridiplantae</taxon>
        <taxon>Streptophyta</taxon>
        <taxon>Embryophyta</taxon>
        <taxon>Tracheophyta</taxon>
        <taxon>Spermatophyta</taxon>
        <taxon>Magnoliopsida</taxon>
        <taxon>eudicotyledons</taxon>
        <taxon>Gunneridae</taxon>
        <taxon>Pentapetalae</taxon>
        <taxon>Dilleniales</taxon>
        <taxon>Dilleniaceae</taxon>
        <taxon>Dillenia</taxon>
    </lineage>
</organism>
<gene>
    <name evidence="2" type="ORF">RJ641_008569</name>
</gene>
<name>A0AAN8Z932_9MAGN</name>
<evidence type="ECO:0000256" key="1">
    <source>
        <dbReference type="SAM" id="Phobius"/>
    </source>
</evidence>
<feature type="transmembrane region" description="Helical" evidence="1">
    <location>
        <begin position="76"/>
        <end position="97"/>
    </location>
</feature>
<dbReference type="Proteomes" id="UP001370490">
    <property type="component" value="Unassembled WGS sequence"/>
</dbReference>
<dbReference type="InterPro" id="IPR036259">
    <property type="entry name" value="MFS_trans_sf"/>
</dbReference>
<keyword evidence="3" id="KW-1185">Reference proteome</keyword>
<dbReference type="AlphaFoldDB" id="A0AAN8Z932"/>
<protein>
    <submittedName>
        <fullName evidence="2">Uncharacterized protein</fullName>
    </submittedName>
</protein>
<dbReference type="PANTHER" id="PTHR11654">
    <property type="entry name" value="OLIGOPEPTIDE TRANSPORTER-RELATED"/>
    <property type="match status" value="1"/>
</dbReference>
<proteinExistence type="predicted"/>
<dbReference type="Gene3D" id="1.20.1250.20">
    <property type="entry name" value="MFS general substrate transporter like domains"/>
    <property type="match status" value="1"/>
</dbReference>
<evidence type="ECO:0000313" key="2">
    <source>
        <dbReference type="EMBL" id="KAK6926850.1"/>
    </source>
</evidence>
<comment type="caution">
    <text evidence="2">The sequence shown here is derived from an EMBL/GenBank/DDBJ whole genome shotgun (WGS) entry which is preliminary data.</text>
</comment>
<keyword evidence="1" id="KW-1133">Transmembrane helix</keyword>
<dbReference type="EMBL" id="JBAMMX010000015">
    <property type="protein sequence ID" value="KAK6926850.1"/>
    <property type="molecule type" value="Genomic_DNA"/>
</dbReference>
<accession>A0AAN8Z932</accession>
<sequence length="145" mass="15989">MWQKLIGRSLTPIQRIGAGHVFNKLGITVSAIVEAKRLKIAHAHMDSSNHENVGLIVPMVVAVPTIEIPSSLNGTATAMAGLTIGIAFYLSAAIVDLVRKVTSWLPNDINYGRLDNVYWLVLVIGVLNFFYFLLCAKLYKYQNFG</sequence>
<feature type="transmembrane region" description="Helical" evidence="1">
    <location>
        <begin position="117"/>
        <end position="139"/>
    </location>
</feature>
<reference evidence="2 3" key="1">
    <citation type="submission" date="2023-12" db="EMBL/GenBank/DDBJ databases">
        <title>A high-quality genome assembly for Dillenia turbinata (Dilleniales).</title>
        <authorList>
            <person name="Chanderbali A."/>
        </authorList>
    </citation>
    <scope>NUCLEOTIDE SEQUENCE [LARGE SCALE GENOMIC DNA]</scope>
    <source>
        <strain evidence="2">LSX21</strain>
        <tissue evidence="2">Leaf</tissue>
    </source>
</reference>
<keyword evidence="1" id="KW-0812">Transmembrane</keyword>